<protein>
    <recommendedName>
        <fullName evidence="1">protein-ribulosamine 3-kinase</fullName>
        <ecNumber evidence="1">2.7.1.172</ecNumber>
    </recommendedName>
</protein>
<dbReference type="InterPro" id="IPR011009">
    <property type="entry name" value="Kinase-like_dom_sf"/>
</dbReference>
<reference evidence="3 4" key="1">
    <citation type="journal article" date="2014" name="BMC Genomics">
        <title>Comparative genome sequencing reveals chemotype-specific gene clusters in the toxigenic black mold Stachybotrys.</title>
        <authorList>
            <person name="Semeiks J."/>
            <person name="Borek D."/>
            <person name="Otwinowski Z."/>
            <person name="Grishin N.V."/>
        </authorList>
    </citation>
    <scope>NUCLEOTIDE SEQUENCE [LARGE SCALE GENOMIC DNA]</scope>
    <source>
        <strain evidence="4">CBS 109288 / IBT 7711</strain>
    </source>
</reference>
<dbReference type="PANTHER" id="PTHR12149">
    <property type="entry name" value="FRUCTOSAMINE 3 KINASE-RELATED PROTEIN"/>
    <property type="match status" value="1"/>
</dbReference>
<dbReference type="HOGENOM" id="CLU_036517_1_0_1"/>
<dbReference type="Gene3D" id="3.90.1200.10">
    <property type="match status" value="1"/>
</dbReference>
<evidence type="ECO:0000313" key="4">
    <source>
        <dbReference type="Proteomes" id="UP000028045"/>
    </source>
</evidence>
<dbReference type="Proteomes" id="UP000028045">
    <property type="component" value="Unassembled WGS sequence"/>
</dbReference>
<sequence length="344" mass="38708">MGKKSQSKRADPIGENVQLDAAVMSNLPPDCKVLSVMPSGQSLWVATVKIVVELTDGKTAEFFKKGASGERGPAMMKGAFEAEQALYNFLPKHVPKPAAWGTYSSDPDTHFYLCEFVEMYDDLPSARSWASAVSALHLNSMGCSPTSQFGFHVTTHLANVPVDNTWNASWEALWKQQMKSLFEQEQISHEPDEEIERLKIAYLDRAIPRYLGPLESEGRSIKPCLIHSDLWPGNIKPMTSSDELCMFDACAYWGHNEADLAICRNPRYKLGPRFIREYLKRVPVSEPAADFDARNAVYAIKYHTLLSILYVKDLRFRQVLKNELKALLDKMDAPPQVVGRDAHL</sequence>
<dbReference type="SUPFAM" id="SSF56112">
    <property type="entry name" value="Protein kinase-like (PK-like)"/>
    <property type="match status" value="1"/>
</dbReference>
<organism evidence="3 4">
    <name type="scientific">Stachybotrys chartarum (strain CBS 109288 / IBT 7711)</name>
    <name type="common">Toxic black mold</name>
    <name type="synonym">Stilbospora chartarum</name>
    <dbReference type="NCBI Taxonomy" id="1280523"/>
    <lineage>
        <taxon>Eukaryota</taxon>
        <taxon>Fungi</taxon>
        <taxon>Dikarya</taxon>
        <taxon>Ascomycota</taxon>
        <taxon>Pezizomycotina</taxon>
        <taxon>Sordariomycetes</taxon>
        <taxon>Hypocreomycetidae</taxon>
        <taxon>Hypocreales</taxon>
        <taxon>Stachybotryaceae</taxon>
        <taxon>Stachybotrys</taxon>
    </lineage>
</organism>
<name>A0A084ALU8_STACB</name>
<dbReference type="EMBL" id="KL648661">
    <property type="protein sequence ID" value="KEY66277.1"/>
    <property type="molecule type" value="Genomic_DNA"/>
</dbReference>
<dbReference type="PANTHER" id="PTHR12149:SF8">
    <property type="entry name" value="PROTEIN-RIBULOSAMINE 3-KINASE"/>
    <property type="match status" value="1"/>
</dbReference>
<accession>A0A084ALU8</accession>
<gene>
    <name evidence="3" type="ORF">S7711_02742</name>
</gene>
<evidence type="ECO:0000256" key="1">
    <source>
        <dbReference type="ARBA" id="ARBA00011961"/>
    </source>
</evidence>
<dbReference type="InterPro" id="IPR016477">
    <property type="entry name" value="Fructo-/Ketosamine-3-kinase"/>
</dbReference>
<proteinExistence type="predicted"/>
<dbReference type="Pfam" id="PF03881">
    <property type="entry name" value="Fructosamin_kin"/>
    <property type="match status" value="1"/>
</dbReference>
<comment type="catalytic activity">
    <reaction evidence="2">
        <text>N(6)-D-ribulosyl-L-lysyl-[protein] + ATP = N(6)-(3-O-phospho-D-ribulosyl)-L-lysyl-[protein] + ADP + H(+)</text>
        <dbReference type="Rhea" id="RHEA:48432"/>
        <dbReference type="Rhea" id="RHEA-COMP:12103"/>
        <dbReference type="Rhea" id="RHEA-COMP:12104"/>
        <dbReference type="ChEBI" id="CHEBI:15378"/>
        <dbReference type="ChEBI" id="CHEBI:30616"/>
        <dbReference type="ChEBI" id="CHEBI:90418"/>
        <dbReference type="ChEBI" id="CHEBI:90420"/>
        <dbReference type="ChEBI" id="CHEBI:456216"/>
        <dbReference type="EC" id="2.7.1.172"/>
    </reaction>
    <physiologicalReaction direction="left-to-right" evidence="2">
        <dbReference type="Rhea" id="RHEA:48433"/>
    </physiologicalReaction>
</comment>
<dbReference type="EC" id="2.7.1.172" evidence="1"/>
<dbReference type="GO" id="GO:0102193">
    <property type="term" value="F:protein-ribulosamine 3-kinase activity"/>
    <property type="evidence" value="ECO:0007669"/>
    <property type="project" value="UniProtKB-EC"/>
</dbReference>
<dbReference type="OrthoDB" id="5772781at2759"/>
<evidence type="ECO:0000313" key="3">
    <source>
        <dbReference type="EMBL" id="KEY66277.1"/>
    </source>
</evidence>
<evidence type="ECO:0000256" key="2">
    <source>
        <dbReference type="ARBA" id="ARBA00048655"/>
    </source>
</evidence>
<dbReference type="AlphaFoldDB" id="A0A084ALU8"/>
<keyword evidence="4" id="KW-1185">Reference proteome</keyword>